<dbReference type="Proteomes" id="UP000694390">
    <property type="component" value="Unassembled WGS sequence"/>
</dbReference>
<evidence type="ECO:0000313" key="3">
    <source>
        <dbReference type="Proteomes" id="UP000694390"/>
    </source>
</evidence>
<dbReference type="AlphaFoldDB" id="A0A8C4VQ27"/>
<reference evidence="2" key="2">
    <citation type="submission" date="2025-09" db="UniProtKB">
        <authorList>
            <consortium name="Ensembl"/>
        </authorList>
    </citation>
    <scope>IDENTIFICATION</scope>
</reference>
<dbReference type="InterPro" id="IPR013098">
    <property type="entry name" value="Ig_I-set"/>
</dbReference>
<sequence length="121" mass="14084">FVFFCMFAKSNLIRIMHSDVTTVNEILGGFVTFHLDYPDFEYPAHITWKKGNTLLHNRTYHRLTISSNGTLALKNIEKKDEGQYTASVYNITGNLVYQRIFQLYIRGRCKSIISVFPNIRT</sequence>
<dbReference type="InterPro" id="IPR036179">
    <property type="entry name" value="Ig-like_dom_sf"/>
</dbReference>
<feature type="domain" description="Immunoglobulin I-set" evidence="1">
    <location>
        <begin position="44"/>
        <end position="94"/>
    </location>
</feature>
<evidence type="ECO:0000313" key="2">
    <source>
        <dbReference type="Ensembl" id="ENSGEVP00005004496.1"/>
    </source>
</evidence>
<keyword evidence="3" id="KW-1185">Reference proteome</keyword>
<organism evidence="2 3">
    <name type="scientific">Gopherus evgoodei</name>
    <name type="common">Goodes thornscrub tortoise</name>
    <dbReference type="NCBI Taxonomy" id="1825980"/>
    <lineage>
        <taxon>Eukaryota</taxon>
        <taxon>Metazoa</taxon>
        <taxon>Chordata</taxon>
        <taxon>Craniata</taxon>
        <taxon>Vertebrata</taxon>
        <taxon>Euteleostomi</taxon>
        <taxon>Archelosauria</taxon>
        <taxon>Testudinata</taxon>
        <taxon>Testudines</taxon>
        <taxon>Cryptodira</taxon>
        <taxon>Durocryptodira</taxon>
        <taxon>Testudinoidea</taxon>
        <taxon>Testudinidae</taxon>
        <taxon>Gopherus</taxon>
    </lineage>
</organism>
<dbReference type="GeneTree" id="ENSGT01030000237106"/>
<dbReference type="InterPro" id="IPR013783">
    <property type="entry name" value="Ig-like_fold"/>
</dbReference>
<dbReference type="SUPFAM" id="SSF48726">
    <property type="entry name" value="Immunoglobulin"/>
    <property type="match status" value="1"/>
</dbReference>
<name>A0A8C4VQ27_9SAUR</name>
<accession>A0A8C4VQ27</accession>
<dbReference type="Pfam" id="PF07679">
    <property type="entry name" value="I-set"/>
    <property type="match status" value="1"/>
</dbReference>
<proteinExistence type="predicted"/>
<reference evidence="2" key="1">
    <citation type="submission" date="2025-08" db="UniProtKB">
        <authorList>
            <consortium name="Ensembl"/>
        </authorList>
    </citation>
    <scope>IDENTIFICATION</scope>
</reference>
<evidence type="ECO:0000259" key="1">
    <source>
        <dbReference type="Pfam" id="PF07679"/>
    </source>
</evidence>
<dbReference type="Ensembl" id="ENSGEVT00005004690.1">
    <property type="protein sequence ID" value="ENSGEVP00005004496.1"/>
    <property type="gene ID" value="ENSGEVG00005003230.1"/>
</dbReference>
<dbReference type="Gene3D" id="2.60.40.10">
    <property type="entry name" value="Immunoglobulins"/>
    <property type="match status" value="1"/>
</dbReference>
<protein>
    <recommendedName>
        <fullName evidence="1">Immunoglobulin I-set domain-containing protein</fullName>
    </recommendedName>
</protein>